<comment type="function">
    <text evidence="1">May play a role in mRNA splicing.</text>
</comment>
<dbReference type="InterPro" id="IPR013957">
    <property type="entry name" value="SNRNP27"/>
</dbReference>
<keyword evidence="7" id="KW-0539">Nucleus</keyword>
<dbReference type="HOGENOM" id="CLU_2777692_0_0_1"/>
<keyword evidence="6" id="KW-0508">mRNA splicing</keyword>
<feature type="domain" description="U4/U6.U5 small nuclear ribonucleoprotein 27kDa protein" evidence="8">
    <location>
        <begin position="1"/>
        <end position="41"/>
    </location>
</feature>
<evidence type="ECO:0000256" key="6">
    <source>
        <dbReference type="ARBA" id="ARBA00023187"/>
    </source>
</evidence>
<dbReference type="PANTHER" id="PTHR31077:SF1">
    <property type="entry name" value="U4_U6.U5 SMALL NUCLEAR RIBONUCLEOPROTEIN 27 KDA PROTEIN"/>
    <property type="match status" value="1"/>
</dbReference>
<proteinExistence type="inferred from homology"/>
<dbReference type="GO" id="GO:0071011">
    <property type="term" value="C:precatalytic spliceosome"/>
    <property type="evidence" value="ECO:0007669"/>
    <property type="project" value="TreeGrafter"/>
</dbReference>
<evidence type="ECO:0000259" key="8">
    <source>
        <dbReference type="Pfam" id="PF08648"/>
    </source>
</evidence>
<evidence type="ECO:0000313" key="10">
    <source>
        <dbReference type="Proteomes" id="UP000027361"/>
    </source>
</evidence>
<sequence length="69" mass="7976">MMAAMGFGGFGTTKGKKIDDASQLGYAKIKQERTWRQYMNRYALVLLTKATRERCRMSKLTETLFLLHL</sequence>
<dbReference type="GO" id="GO:0008380">
    <property type="term" value="P:RNA splicing"/>
    <property type="evidence" value="ECO:0007669"/>
    <property type="project" value="UniProtKB-KW"/>
</dbReference>
<evidence type="ECO:0000313" key="9">
    <source>
        <dbReference type="EMBL" id="KDN39404.1"/>
    </source>
</evidence>
<keyword evidence="5" id="KW-0507">mRNA processing</keyword>
<evidence type="ECO:0000256" key="3">
    <source>
        <dbReference type="ARBA" id="ARBA00008218"/>
    </source>
</evidence>
<name>A0A066VKX4_TILAU</name>
<keyword evidence="10" id="KW-1185">Reference proteome</keyword>
<reference evidence="9 10" key="1">
    <citation type="submission" date="2014-05" db="EMBL/GenBank/DDBJ databases">
        <title>Draft genome sequence of a rare smut relative, Tilletiaria anomala UBC 951.</title>
        <authorList>
            <consortium name="DOE Joint Genome Institute"/>
            <person name="Toome M."/>
            <person name="Kuo A."/>
            <person name="Henrissat B."/>
            <person name="Lipzen A."/>
            <person name="Tritt A."/>
            <person name="Yoshinaga Y."/>
            <person name="Zane M."/>
            <person name="Barry K."/>
            <person name="Grigoriev I.V."/>
            <person name="Spatafora J.W."/>
            <person name="Aimea M.C."/>
        </authorList>
    </citation>
    <scope>NUCLEOTIDE SEQUENCE [LARGE SCALE GENOMIC DNA]</scope>
    <source>
        <strain evidence="9 10">UBC 951</strain>
    </source>
</reference>
<evidence type="ECO:0000256" key="5">
    <source>
        <dbReference type="ARBA" id="ARBA00022664"/>
    </source>
</evidence>
<dbReference type="Pfam" id="PF08648">
    <property type="entry name" value="SNRNP27"/>
    <property type="match status" value="1"/>
</dbReference>
<gene>
    <name evidence="9" type="ORF">K437DRAFT_259095</name>
</gene>
<evidence type="ECO:0000256" key="7">
    <source>
        <dbReference type="ARBA" id="ARBA00023242"/>
    </source>
</evidence>
<dbReference type="STRING" id="1037660.A0A066VKX4"/>
<dbReference type="PANTHER" id="PTHR31077">
    <property type="entry name" value="U4/U6.U5 SMALL NUCLEAR RIBONUCLEOPROTEIN 27 KDA PROTEIN"/>
    <property type="match status" value="1"/>
</dbReference>
<accession>A0A066VKX4</accession>
<dbReference type="GeneID" id="25265162"/>
<evidence type="ECO:0000256" key="4">
    <source>
        <dbReference type="ARBA" id="ARBA00011825"/>
    </source>
</evidence>
<comment type="subcellular location">
    <subcellularLocation>
        <location evidence="2">Nucleus</location>
    </subcellularLocation>
</comment>
<dbReference type="InParanoid" id="A0A066VKX4"/>
<comment type="subunit">
    <text evidence="4">Part of a tri-snRNP complex.</text>
</comment>
<dbReference type="AlphaFoldDB" id="A0A066VKX4"/>
<evidence type="ECO:0000256" key="2">
    <source>
        <dbReference type="ARBA" id="ARBA00004123"/>
    </source>
</evidence>
<evidence type="ECO:0000256" key="1">
    <source>
        <dbReference type="ARBA" id="ARBA00003632"/>
    </source>
</evidence>
<dbReference type="Proteomes" id="UP000027361">
    <property type="component" value="Unassembled WGS sequence"/>
</dbReference>
<dbReference type="GO" id="GO:0006397">
    <property type="term" value="P:mRNA processing"/>
    <property type="evidence" value="ECO:0007669"/>
    <property type="project" value="UniProtKB-KW"/>
</dbReference>
<comment type="caution">
    <text evidence="9">The sequence shown here is derived from an EMBL/GenBank/DDBJ whole genome shotgun (WGS) entry which is preliminary data.</text>
</comment>
<organism evidence="9 10">
    <name type="scientific">Tilletiaria anomala (strain ATCC 24038 / CBS 436.72 / UBC 951)</name>
    <dbReference type="NCBI Taxonomy" id="1037660"/>
    <lineage>
        <taxon>Eukaryota</taxon>
        <taxon>Fungi</taxon>
        <taxon>Dikarya</taxon>
        <taxon>Basidiomycota</taxon>
        <taxon>Ustilaginomycotina</taxon>
        <taxon>Exobasidiomycetes</taxon>
        <taxon>Georgefischeriales</taxon>
        <taxon>Tilletiariaceae</taxon>
        <taxon>Tilletiaria</taxon>
    </lineage>
</organism>
<protein>
    <recommendedName>
        <fullName evidence="8">U4/U6.U5 small nuclear ribonucleoprotein 27kDa protein domain-containing protein</fullName>
    </recommendedName>
</protein>
<dbReference type="OrthoDB" id="21368at2759"/>
<dbReference type="EMBL" id="JMSN01000105">
    <property type="protein sequence ID" value="KDN39404.1"/>
    <property type="molecule type" value="Genomic_DNA"/>
</dbReference>
<dbReference type="RefSeq" id="XP_013241029.1">
    <property type="nucleotide sequence ID" value="XM_013385575.1"/>
</dbReference>
<comment type="similarity">
    <text evidence="3">Belongs to the SNUT3 family.</text>
</comment>